<evidence type="ECO:0000313" key="1">
    <source>
        <dbReference type="EMBL" id="KXA17616.1"/>
    </source>
</evidence>
<organism evidence="1 2">
    <name type="scientific">Gardnerella vaginalis</name>
    <dbReference type="NCBI Taxonomy" id="2702"/>
    <lineage>
        <taxon>Bacteria</taxon>
        <taxon>Bacillati</taxon>
        <taxon>Actinomycetota</taxon>
        <taxon>Actinomycetes</taxon>
        <taxon>Bifidobacteriales</taxon>
        <taxon>Bifidobacteriaceae</taxon>
        <taxon>Gardnerella</taxon>
    </lineage>
</organism>
<proteinExistence type="predicted"/>
<sequence>MIAAHCNFFKRSSTYAAWAETPTCTLPSKSHKHAFFAQILCDL</sequence>
<name>A0A133NMU9_GARVA</name>
<comment type="caution">
    <text evidence="1">The sequence shown here is derived from an EMBL/GenBank/DDBJ whole genome shotgun (WGS) entry which is preliminary data.</text>
</comment>
<evidence type="ECO:0000313" key="2">
    <source>
        <dbReference type="Proteomes" id="UP000070558"/>
    </source>
</evidence>
<dbReference type="PATRIC" id="fig|2702.99.peg.1048"/>
<dbReference type="AlphaFoldDB" id="A0A133NMU9"/>
<reference evidence="1 2" key="1">
    <citation type="submission" date="2016-01" db="EMBL/GenBank/DDBJ databases">
        <authorList>
            <person name="Oliw E.H."/>
        </authorList>
    </citation>
    <scope>NUCLEOTIDE SEQUENCE [LARGE SCALE GENOMIC DNA]</scope>
    <source>
        <strain evidence="1 2">GED7760B</strain>
    </source>
</reference>
<protein>
    <submittedName>
        <fullName evidence="1">Uncharacterized protein</fullName>
    </submittedName>
</protein>
<accession>A0A133NMU9</accession>
<dbReference type="Proteomes" id="UP000070558">
    <property type="component" value="Unassembled WGS sequence"/>
</dbReference>
<dbReference type="EMBL" id="LRQA01000050">
    <property type="protein sequence ID" value="KXA17616.1"/>
    <property type="molecule type" value="Genomic_DNA"/>
</dbReference>
<gene>
    <name evidence="1" type="ORF">HMPREF3216_01074</name>
</gene>